<organism evidence="2 3">
    <name type="scientific">Mycobacterium hippophais</name>
    <dbReference type="NCBI Taxonomy" id="3016340"/>
    <lineage>
        <taxon>Bacteria</taxon>
        <taxon>Bacillati</taxon>
        <taxon>Actinomycetota</taxon>
        <taxon>Actinomycetes</taxon>
        <taxon>Mycobacteriales</taxon>
        <taxon>Mycobacteriaceae</taxon>
        <taxon>Mycobacterium</taxon>
    </lineage>
</organism>
<accession>A0ABT4Q166</accession>
<dbReference type="EMBL" id="JAPZPY010000018">
    <property type="protein sequence ID" value="MCZ8382601.1"/>
    <property type="molecule type" value="Genomic_DNA"/>
</dbReference>
<name>A0ABT4Q166_9MYCO</name>
<gene>
    <name evidence="2" type="ORF">O6P37_27395</name>
</gene>
<evidence type="ECO:0000256" key="1">
    <source>
        <dbReference type="SAM" id="SignalP"/>
    </source>
</evidence>
<sequence length="119" mass="12199">MLVLLGLVGAAVAVAAIVDVIGKAPGEADTFNSGDAVVVQMDAGTTRVVFVDSGGAGAHDVNCDVANRPGDSVPMERFDGSLTLDDWEALFTVTAPNAGEYRPVVTAVLRHRRAPAAGH</sequence>
<evidence type="ECO:0000313" key="2">
    <source>
        <dbReference type="EMBL" id="MCZ8382601.1"/>
    </source>
</evidence>
<dbReference type="RefSeq" id="WP_269897026.1">
    <property type="nucleotide sequence ID" value="NZ_JAPZPY010000018.1"/>
</dbReference>
<protein>
    <submittedName>
        <fullName evidence="2">Uncharacterized protein</fullName>
    </submittedName>
</protein>
<dbReference type="Proteomes" id="UP001142153">
    <property type="component" value="Unassembled WGS sequence"/>
</dbReference>
<keyword evidence="1" id="KW-0732">Signal</keyword>
<feature type="chain" id="PRO_5046664895" evidence="1">
    <location>
        <begin position="16"/>
        <end position="119"/>
    </location>
</feature>
<comment type="caution">
    <text evidence="2">The sequence shown here is derived from an EMBL/GenBank/DDBJ whole genome shotgun (WGS) entry which is preliminary data.</text>
</comment>
<reference evidence="2" key="1">
    <citation type="submission" date="2022-12" db="EMBL/GenBank/DDBJ databases">
        <authorList>
            <person name="Deng Y."/>
            <person name="Zhang Y.-Q."/>
        </authorList>
    </citation>
    <scope>NUCLEOTIDE SEQUENCE</scope>
    <source>
        <strain evidence="2">CPCC 205372</strain>
    </source>
</reference>
<keyword evidence="3" id="KW-1185">Reference proteome</keyword>
<evidence type="ECO:0000313" key="3">
    <source>
        <dbReference type="Proteomes" id="UP001142153"/>
    </source>
</evidence>
<feature type="signal peptide" evidence="1">
    <location>
        <begin position="1"/>
        <end position="15"/>
    </location>
</feature>
<proteinExistence type="predicted"/>